<feature type="compositionally biased region" description="Basic and acidic residues" evidence="2">
    <location>
        <begin position="195"/>
        <end position="212"/>
    </location>
</feature>
<feature type="compositionally biased region" description="Basic and acidic residues" evidence="2">
    <location>
        <begin position="99"/>
        <end position="108"/>
    </location>
</feature>
<feature type="region of interest" description="Disordered" evidence="2">
    <location>
        <begin position="99"/>
        <end position="159"/>
    </location>
</feature>
<dbReference type="Gene3D" id="3.40.30.10">
    <property type="entry name" value="Glutaredoxin"/>
    <property type="match status" value="1"/>
</dbReference>
<feature type="region of interest" description="Disordered" evidence="2">
    <location>
        <begin position="177"/>
        <end position="262"/>
    </location>
</feature>
<comment type="caution">
    <text evidence="3">The sequence shown here is derived from an EMBL/GenBank/DDBJ whole genome shotgun (WGS) entry which is preliminary data.</text>
</comment>
<protein>
    <recommendedName>
        <fullName evidence="5">SH3 domain-binding glutamic acid-rich protein</fullName>
    </recommendedName>
</protein>
<dbReference type="InterPro" id="IPR051033">
    <property type="entry name" value="SH3BGR"/>
</dbReference>
<dbReference type="EMBL" id="JANAWD010000026">
    <property type="protein sequence ID" value="KAJ3490538.1"/>
    <property type="molecule type" value="Genomic_DNA"/>
</dbReference>
<evidence type="ECO:0000313" key="3">
    <source>
        <dbReference type="EMBL" id="KAJ3490538.1"/>
    </source>
</evidence>
<dbReference type="SUPFAM" id="SSF52833">
    <property type="entry name" value="Thioredoxin-like"/>
    <property type="match status" value="1"/>
</dbReference>
<evidence type="ECO:0000313" key="4">
    <source>
        <dbReference type="Proteomes" id="UP001212997"/>
    </source>
</evidence>
<dbReference type="InterPro" id="IPR036249">
    <property type="entry name" value="Thioredoxin-like_sf"/>
</dbReference>
<feature type="compositionally biased region" description="Basic and acidic residues" evidence="2">
    <location>
        <begin position="223"/>
        <end position="243"/>
    </location>
</feature>
<dbReference type="PANTHER" id="PTHR12232:SF0">
    <property type="entry name" value="THIOREDOXIN DOMAIN-CONTAINING PROTEIN"/>
    <property type="match status" value="1"/>
</dbReference>
<organism evidence="3 4">
    <name type="scientific">Meripilus lineatus</name>
    <dbReference type="NCBI Taxonomy" id="2056292"/>
    <lineage>
        <taxon>Eukaryota</taxon>
        <taxon>Fungi</taxon>
        <taxon>Dikarya</taxon>
        <taxon>Basidiomycota</taxon>
        <taxon>Agaricomycotina</taxon>
        <taxon>Agaricomycetes</taxon>
        <taxon>Polyporales</taxon>
        <taxon>Meripilaceae</taxon>
        <taxon>Meripilus</taxon>
    </lineage>
</organism>
<dbReference type="AlphaFoldDB" id="A0AAD5YL15"/>
<evidence type="ECO:0000256" key="2">
    <source>
        <dbReference type="SAM" id="MobiDB-lite"/>
    </source>
</evidence>
<sequence length="262" mass="28475">MAPPPIHLFLTTIASQPALRQRQEYLLRVLQVKKIPFSSYDLASDEDAKKLWRRKAPADKQQLPGILVGGKFPGTFADFEDAVECGELDAFLRRNETYKESEFERPAPEVKPVGVPGAYSPSQMHPKYTPSPSPSPSPLKAKPKGRVSSTSNFLSDHGLHDLDVSEDDLAALVRELGLGGDDAKDLVKGLGIDSTSRDSKEKVVSTEAKSDAGEPSSTAEASGKTEKEKPDAKDETVAEEIKEVPSISVKEDDSNEPSTKED</sequence>
<name>A0AAD5YL15_9APHY</name>
<reference evidence="3" key="1">
    <citation type="submission" date="2022-07" db="EMBL/GenBank/DDBJ databases">
        <title>Genome Sequence of Physisporinus lineatus.</title>
        <authorList>
            <person name="Buettner E."/>
        </authorList>
    </citation>
    <scope>NUCLEOTIDE SEQUENCE</scope>
    <source>
        <strain evidence="3">VT162</strain>
    </source>
</reference>
<dbReference type="InterPro" id="IPR006993">
    <property type="entry name" value="Glut_rich_SH3-bd"/>
</dbReference>
<keyword evidence="4" id="KW-1185">Reference proteome</keyword>
<evidence type="ECO:0008006" key="5">
    <source>
        <dbReference type="Google" id="ProtNLM"/>
    </source>
</evidence>
<comment type="similarity">
    <text evidence="1">Belongs to the SH3BGR family.</text>
</comment>
<accession>A0AAD5YL15</accession>
<dbReference type="GO" id="GO:0005737">
    <property type="term" value="C:cytoplasm"/>
    <property type="evidence" value="ECO:0007669"/>
    <property type="project" value="TreeGrafter"/>
</dbReference>
<dbReference type="Proteomes" id="UP001212997">
    <property type="component" value="Unassembled WGS sequence"/>
</dbReference>
<evidence type="ECO:0000256" key="1">
    <source>
        <dbReference type="ARBA" id="ARBA00007764"/>
    </source>
</evidence>
<dbReference type="Pfam" id="PF04908">
    <property type="entry name" value="SH3BGR"/>
    <property type="match status" value="1"/>
</dbReference>
<dbReference type="PROSITE" id="PS51354">
    <property type="entry name" value="GLUTAREDOXIN_2"/>
    <property type="match status" value="1"/>
</dbReference>
<dbReference type="PANTHER" id="PTHR12232">
    <property type="entry name" value="SH3 DOMAIN-BINDING GLUTAMIC ACID-RICH-LIKE PROTEIN"/>
    <property type="match status" value="1"/>
</dbReference>
<proteinExistence type="inferred from homology"/>
<gene>
    <name evidence="3" type="ORF">NLI96_g1339</name>
</gene>